<keyword evidence="4" id="KW-1185">Reference proteome</keyword>
<dbReference type="Gene3D" id="3.40.605.10">
    <property type="entry name" value="Aldehyde Dehydrogenase, Chain A, domain 1"/>
    <property type="match status" value="1"/>
</dbReference>
<dbReference type="Proteomes" id="UP000037405">
    <property type="component" value="Unassembled WGS sequence"/>
</dbReference>
<keyword evidence="1" id="KW-0560">Oxidoreductase</keyword>
<comment type="caution">
    <text evidence="3">The sequence shown here is derived from an EMBL/GenBank/DDBJ whole genome shotgun (WGS) entry which is preliminary data.</text>
</comment>
<dbReference type="Pfam" id="PF00171">
    <property type="entry name" value="Aldedh"/>
    <property type="match status" value="1"/>
</dbReference>
<dbReference type="AlphaFoldDB" id="A0A0M0G608"/>
<evidence type="ECO:0000259" key="2">
    <source>
        <dbReference type="Pfam" id="PF00171"/>
    </source>
</evidence>
<organism evidence="3 4">
    <name type="scientific">Rossellomorea marisflavi</name>
    <dbReference type="NCBI Taxonomy" id="189381"/>
    <lineage>
        <taxon>Bacteria</taxon>
        <taxon>Bacillati</taxon>
        <taxon>Bacillota</taxon>
        <taxon>Bacilli</taxon>
        <taxon>Bacillales</taxon>
        <taxon>Bacillaceae</taxon>
        <taxon>Rossellomorea</taxon>
    </lineage>
</organism>
<dbReference type="InterPro" id="IPR015590">
    <property type="entry name" value="Aldehyde_DH_dom"/>
</dbReference>
<protein>
    <submittedName>
        <fullName evidence="3">Aldehyde dehydrogenase</fullName>
    </submittedName>
</protein>
<dbReference type="InterPro" id="IPR016161">
    <property type="entry name" value="Ald_DH/histidinol_DH"/>
</dbReference>
<dbReference type="Gene3D" id="3.40.309.10">
    <property type="entry name" value="Aldehyde Dehydrogenase, Chain A, domain 2"/>
    <property type="match status" value="1"/>
</dbReference>
<dbReference type="InterPro" id="IPR016163">
    <property type="entry name" value="Ald_DH_C"/>
</dbReference>
<dbReference type="PANTHER" id="PTHR43353">
    <property type="entry name" value="SUCCINATE-SEMIALDEHYDE DEHYDROGENASE, MITOCHONDRIAL"/>
    <property type="match status" value="1"/>
</dbReference>
<dbReference type="PANTHER" id="PTHR43353:SF5">
    <property type="entry name" value="SUCCINATE-SEMIALDEHYDE DEHYDROGENASE, MITOCHONDRIAL"/>
    <property type="match status" value="1"/>
</dbReference>
<dbReference type="OrthoDB" id="2644916at2"/>
<dbReference type="STRING" id="189381.GCA_900166615_01341"/>
<evidence type="ECO:0000313" key="4">
    <source>
        <dbReference type="Proteomes" id="UP000037405"/>
    </source>
</evidence>
<dbReference type="PATRIC" id="fig|189381.12.peg.2602"/>
<dbReference type="EMBL" id="LGUE01000004">
    <property type="protein sequence ID" value="KON84876.1"/>
    <property type="molecule type" value="Genomic_DNA"/>
</dbReference>
<dbReference type="RefSeq" id="WP_053428479.1">
    <property type="nucleotide sequence ID" value="NZ_LGUE01000004.1"/>
</dbReference>
<evidence type="ECO:0000313" key="3">
    <source>
        <dbReference type="EMBL" id="KON84876.1"/>
    </source>
</evidence>
<gene>
    <name evidence="3" type="ORF">AF331_12800</name>
</gene>
<proteinExistence type="predicted"/>
<evidence type="ECO:0000256" key="1">
    <source>
        <dbReference type="ARBA" id="ARBA00023002"/>
    </source>
</evidence>
<dbReference type="GO" id="GO:0016620">
    <property type="term" value="F:oxidoreductase activity, acting on the aldehyde or oxo group of donors, NAD or NADP as acceptor"/>
    <property type="evidence" value="ECO:0007669"/>
    <property type="project" value="InterPro"/>
</dbReference>
<sequence length="408" mass="46845">MVNVNILERNSSLMERRRSSIEKTIEFIKRNRSDIRDILTEVSTYRTAEEEIDSSIKTLEKGYDEVRRNQPPDIDRMSVFMPSNVLLYSYVLYLLIPSYYTKEIEFRSSSMVSPQAKRLHDLLKKVHELPITLLELSHRKYIRESAMKSDVVVFTGTYQNAENIKFQLSDDQLFVYFGQGVNPFILTESAYIEHSAEDLIAARMFNSGQDCMGPDAIYVHRTISDAFIHELLAKVKQLKYGSNLDLTADYGKIHYTSTLESVGQYLNQHSAFIRHGGTIDYHQKVLQPTVLVSHITDKLPIDEYFSPIFNVIIYDQDEQLKSTLQEGYFLERAMGASLYCGDGSDELLSYLQKKHVVSVNQTLFEIEDGNSPFGGYGPMANYASYRGELHIHPLLLSKVLHDLWGREG</sequence>
<dbReference type="SUPFAM" id="SSF53720">
    <property type="entry name" value="ALDH-like"/>
    <property type="match status" value="1"/>
</dbReference>
<dbReference type="InterPro" id="IPR050740">
    <property type="entry name" value="Aldehyde_DH_Superfamily"/>
</dbReference>
<feature type="domain" description="Aldehyde dehydrogenase" evidence="2">
    <location>
        <begin position="148"/>
        <end position="322"/>
    </location>
</feature>
<name>A0A0M0G608_9BACI</name>
<reference evidence="4" key="1">
    <citation type="submission" date="2015-07" db="EMBL/GenBank/DDBJ databases">
        <title>Fjat-14235 jcm11544.</title>
        <authorList>
            <person name="Liu B."/>
            <person name="Wang J."/>
            <person name="Zhu Y."/>
            <person name="Liu G."/>
            <person name="Chen Q."/>
            <person name="Chen Z."/>
            <person name="Lan J."/>
            <person name="Che J."/>
            <person name="Ge C."/>
            <person name="Shi H."/>
            <person name="Pan Z."/>
            <person name="Liu X."/>
        </authorList>
    </citation>
    <scope>NUCLEOTIDE SEQUENCE [LARGE SCALE GENOMIC DNA]</scope>
    <source>
        <strain evidence="4">JCM 11544</strain>
    </source>
</reference>
<accession>A0A0M0G608</accession>
<dbReference type="InterPro" id="IPR016162">
    <property type="entry name" value="Ald_DH_N"/>
</dbReference>